<reference evidence="3 4" key="1">
    <citation type="submission" date="2019-03" db="EMBL/GenBank/DDBJ databases">
        <title>Subsurface microbial communities from deep shales in Ohio and West Virginia, USA.</title>
        <authorList>
            <person name="Wrighton K."/>
        </authorList>
    </citation>
    <scope>NUCLEOTIDE SEQUENCE [LARGE SCALE GENOMIC DNA]</scope>
    <source>
        <strain evidence="3 4">MSL 6dP</strain>
    </source>
</reference>
<dbReference type="GO" id="GO:0015628">
    <property type="term" value="P:protein secretion by the type II secretion system"/>
    <property type="evidence" value="ECO:0007669"/>
    <property type="project" value="TreeGrafter"/>
</dbReference>
<accession>A0A4R8GPZ2</accession>
<feature type="domain" description="Helix-hairpin-helix DNA-binding motif class 1" evidence="2">
    <location>
        <begin position="121"/>
        <end position="140"/>
    </location>
</feature>
<feature type="domain" description="Helix-hairpin-helix DNA-binding motif class 1" evidence="2">
    <location>
        <begin position="186"/>
        <end position="205"/>
    </location>
</feature>
<keyword evidence="1" id="KW-1133">Transmembrane helix</keyword>
<dbReference type="GO" id="GO:0015627">
    <property type="term" value="C:type II protein secretion system complex"/>
    <property type="evidence" value="ECO:0007669"/>
    <property type="project" value="TreeGrafter"/>
</dbReference>
<organism evidence="3 4">
    <name type="scientific">Orenia marismortui</name>
    <dbReference type="NCBI Taxonomy" id="46469"/>
    <lineage>
        <taxon>Bacteria</taxon>
        <taxon>Bacillati</taxon>
        <taxon>Bacillota</taxon>
        <taxon>Clostridia</taxon>
        <taxon>Halanaerobiales</taxon>
        <taxon>Halobacteroidaceae</taxon>
        <taxon>Orenia</taxon>
    </lineage>
</organism>
<keyword evidence="1" id="KW-0812">Transmembrane</keyword>
<sequence>MVMLKKEDGYALIFVMIILSMFIIIFPVLLNLSYNQFCISRNYEGAIKDHFLINGVVNILLQDVYEALKEKLNKQGYIRKKDLSLLSKKKTLRIDGLTIKYEIKDVVDESSKININKVDKKILKSLQGVGDLLAQKIISSRNFKAIEEITKVKGIGEVNSPSYQKIKRYITIHSDKRININTAEKLVLESLTGISSSLAQRIINHRPFDRIEELTEINGIGEKTYSSLSDYIKASSKNFTVSFLIHIKEKNIKYESSRILTID</sequence>
<evidence type="ECO:0000313" key="3">
    <source>
        <dbReference type="EMBL" id="TDX45404.1"/>
    </source>
</evidence>
<comment type="caution">
    <text evidence="3">The sequence shown here is derived from an EMBL/GenBank/DDBJ whole genome shotgun (WGS) entry which is preliminary data.</text>
</comment>
<dbReference type="Pfam" id="PF12836">
    <property type="entry name" value="HHH_3"/>
    <property type="match status" value="2"/>
</dbReference>
<evidence type="ECO:0000313" key="4">
    <source>
        <dbReference type="Proteomes" id="UP000295832"/>
    </source>
</evidence>
<gene>
    <name evidence="3" type="ORF">C7959_1457</name>
</gene>
<feature type="transmembrane region" description="Helical" evidence="1">
    <location>
        <begin position="12"/>
        <end position="34"/>
    </location>
</feature>
<keyword evidence="1" id="KW-0472">Membrane</keyword>
<dbReference type="InterPro" id="IPR051675">
    <property type="entry name" value="Endo/Exo/Phosphatase_dom_1"/>
</dbReference>
<dbReference type="PANTHER" id="PTHR21180:SF32">
    <property type="entry name" value="ENDONUCLEASE_EXONUCLEASE_PHOSPHATASE FAMILY DOMAIN-CONTAINING PROTEIN 1"/>
    <property type="match status" value="1"/>
</dbReference>
<dbReference type="GO" id="GO:0003677">
    <property type="term" value="F:DNA binding"/>
    <property type="evidence" value="ECO:0007669"/>
    <property type="project" value="InterPro"/>
</dbReference>
<proteinExistence type="predicted"/>
<evidence type="ECO:0000259" key="2">
    <source>
        <dbReference type="SMART" id="SM00278"/>
    </source>
</evidence>
<dbReference type="SUPFAM" id="SSF81585">
    <property type="entry name" value="PsbU/PolX domain-like"/>
    <property type="match status" value="2"/>
</dbReference>
<dbReference type="STRING" id="926561.GCA_000379025_02791"/>
<dbReference type="Proteomes" id="UP000295832">
    <property type="component" value="Unassembled WGS sequence"/>
</dbReference>
<protein>
    <submittedName>
        <fullName evidence="3">Competence protein ComEA</fullName>
    </submittedName>
</protein>
<dbReference type="SMART" id="SM00278">
    <property type="entry name" value="HhH1"/>
    <property type="match status" value="4"/>
</dbReference>
<dbReference type="PANTHER" id="PTHR21180">
    <property type="entry name" value="ENDONUCLEASE/EXONUCLEASE/PHOSPHATASE FAMILY DOMAIN-CONTAINING PROTEIN 1"/>
    <property type="match status" value="1"/>
</dbReference>
<dbReference type="EMBL" id="SOEG01000045">
    <property type="protein sequence ID" value="TDX45404.1"/>
    <property type="molecule type" value="Genomic_DNA"/>
</dbReference>
<dbReference type="Gene3D" id="1.10.150.320">
    <property type="entry name" value="Photosystem II 12 kDa extrinsic protein"/>
    <property type="match status" value="2"/>
</dbReference>
<evidence type="ECO:0000256" key="1">
    <source>
        <dbReference type="SAM" id="Phobius"/>
    </source>
</evidence>
<keyword evidence="4" id="KW-1185">Reference proteome</keyword>
<feature type="domain" description="Helix-hairpin-helix DNA-binding motif class 1" evidence="2">
    <location>
        <begin position="147"/>
        <end position="169"/>
    </location>
</feature>
<dbReference type="AlphaFoldDB" id="A0A4R8GPZ2"/>
<name>A0A4R8GPZ2_9FIRM</name>
<feature type="domain" description="Helix-hairpin-helix DNA-binding motif class 1" evidence="2">
    <location>
        <begin position="212"/>
        <end position="231"/>
    </location>
</feature>
<dbReference type="InterPro" id="IPR003583">
    <property type="entry name" value="Hlx-hairpin-Hlx_DNA-bd_motif"/>
</dbReference>
<dbReference type="GO" id="GO:0006281">
    <property type="term" value="P:DNA repair"/>
    <property type="evidence" value="ECO:0007669"/>
    <property type="project" value="InterPro"/>
</dbReference>